<evidence type="ECO:0008006" key="4">
    <source>
        <dbReference type="Google" id="ProtNLM"/>
    </source>
</evidence>
<evidence type="ECO:0000256" key="1">
    <source>
        <dbReference type="SAM" id="SignalP"/>
    </source>
</evidence>
<dbReference type="Proteomes" id="UP000244803">
    <property type="component" value="Chromosome 1"/>
</dbReference>
<protein>
    <recommendedName>
        <fullName evidence="4">Rhoptry-associated protein 1</fullName>
    </recommendedName>
</protein>
<organism evidence="2 3">
    <name type="scientific">Theileria orientalis</name>
    <dbReference type="NCBI Taxonomy" id="68886"/>
    <lineage>
        <taxon>Eukaryota</taxon>
        <taxon>Sar</taxon>
        <taxon>Alveolata</taxon>
        <taxon>Apicomplexa</taxon>
        <taxon>Aconoidasida</taxon>
        <taxon>Piroplasmida</taxon>
        <taxon>Theileriidae</taxon>
        <taxon>Theileria</taxon>
    </lineage>
</organism>
<dbReference type="OrthoDB" id="359837at2759"/>
<sequence>MVVPRALLIYILSSLLMKNSLSVSPHSEQGPLKSDSTRMENFLSRSGEMGTNVEEVVMNSIAQGANGLGNAAKLVLDSFSKGFNIFNDSTNQILNKSKEFTEKGLNFAVQVEKGLDVPLRIVADSASGNMDLFLNARDILEKKEHINKVMSDHLKKHIVELPENKQGLLNDKYLKSYRDRCRAGDCLTLDSVKVVNMTNRIALNLPRLSQVDYAFALFNQSGAQLDSGLLSAVLRKTNYNSLDNFVQILAQHNQQNLEFLNKNDQALNLFYYRATLFYKKFLTDSKLKDKIEQSRTLTAALGYFVKSDLIEIAQVATLNANLAMDEVDMLTVNRNYKEYLMRDSEEFAPLSEAYAALCKQCLEGSYDDNEAGMYMREALNEGKISTDGLCDYKQCNAMLDSYLERCKKGDCYTFDNLSLTSNVRIKILMPHIPQVKLALRAFKNSKAHRGKHIVGFFKMILRMESEKTLSHFIKTLTKHNVQLNYYNNEGEKVLNQFLYQATLYFVRFLTVSNLIRFYSWCRATLWMFKVGRYRYLRDLAKSITFGNKVTLAGDNVPLLMNAFEDYLVSSNLKKHSKISKYYARMCKDVIMHYINADRMSTELFDAGVDVRSEDICGKDEQLECPPYVEKYLERCRKGDCYTFDSKDYFTQDRMYKLTLPILHQVEAAIFVFKKSKAYMNLNDRLIRVGKSKKNVDSYVQFYRNIITHNNKSIETKTFENEVLNKYLYNSAVYFKFVDDNKVLDNIDVSHLQEYKATEYKIESFLKRMLKSLVGIERVRFSGLDIKDLFKVYKKFFITTQVVKNERGVKVFLASCEKLLRHFKQMQNNDEMFRDYVKNFDNE</sequence>
<proteinExistence type="predicted"/>
<evidence type="ECO:0000313" key="2">
    <source>
        <dbReference type="EMBL" id="UKJ88105.1"/>
    </source>
</evidence>
<dbReference type="AlphaFoldDB" id="A0A976M490"/>
<reference evidence="2" key="1">
    <citation type="submission" date="2022-07" db="EMBL/GenBank/DDBJ databases">
        <title>Evaluation of T. orientalis genome assembly methods using nanopore sequencing and analysis of variation between genomes.</title>
        <authorList>
            <person name="Yam J."/>
            <person name="Micallef M.L."/>
            <person name="Liu M."/>
            <person name="Djordjevic S.P."/>
            <person name="Bogema D.R."/>
            <person name="Jenkins C."/>
        </authorList>
    </citation>
    <scope>NUCLEOTIDE SEQUENCE</scope>
    <source>
        <strain evidence="2">Fish Creek</strain>
    </source>
</reference>
<feature type="chain" id="PRO_5037790711" description="Rhoptry-associated protein 1" evidence="1">
    <location>
        <begin position="23"/>
        <end position="842"/>
    </location>
</feature>
<feature type="signal peptide" evidence="1">
    <location>
        <begin position="1"/>
        <end position="22"/>
    </location>
</feature>
<dbReference type="InterPro" id="IPR004318">
    <property type="entry name" value="RAP-1"/>
</dbReference>
<accession>A0A976M490</accession>
<dbReference type="Pfam" id="PF03085">
    <property type="entry name" value="RAP-1"/>
    <property type="match status" value="3"/>
</dbReference>
<gene>
    <name evidence="2" type="ORF">MACJ_000548</name>
</gene>
<name>A0A976M490_THEOR</name>
<dbReference type="EMBL" id="CP056065">
    <property type="protein sequence ID" value="UKJ88105.1"/>
    <property type="molecule type" value="Genomic_DNA"/>
</dbReference>
<evidence type="ECO:0000313" key="3">
    <source>
        <dbReference type="Proteomes" id="UP000244803"/>
    </source>
</evidence>
<keyword evidence="1" id="KW-0732">Signal</keyword>